<keyword evidence="1" id="KW-0812">Transmembrane</keyword>
<keyword evidence="3" id="KW-1185">Reference proteome</keyword>
<feature type="transmembrane region" description="Helical" evidence="1">
    <location>
        <begin position="128"/>
        <end position="146"/>
    </location>
</feature>
<name>A0A4P6EWH1_9BACL</name>
<keyword evidence="1" id="KW-0472">Membrane</keyword>
<protein>
    <recommendedName>
        <fullName evidence="4">DUF975 family protein</fullName>
    </recommendedName>
</protein>
<evidence type="ECO:0000313" key="2">
    <source>
        <dbReference type="EMBL" id="QAY67374.1"/>
    </source>
</evidence>
<dbReference type="KEGG" id="pprt:ET464_14210"/>
<feature type="transmembrane region" description="Helical" evidence="1">
    <location>
        <begin position="208"/>
        <end position="229"/>
    </location>
</feature>
<dbReference type="Proteomes" id="UP000293568">
    <property type="component" value="Chromosome"/>
</dbReference>
<accession>A0A4P6EWH1</accession>
<feature type="transmembrane region" description="Helical" evidence="1">
    <location>
        <begin position="166"/>
        <end position="187"/>
    </location>
</feature>
<feature type="transmembrane region" description="Helical" evidence="1">
    <location>
        <begin position="235"/>
        <end position="255"/>
    </location>
</feature>
<feature type="transmembrane region" description="Helical" evidence="1">
    <location>
        <begin position="16"/>
        <end position="37"/>
    </location>
</feature>
<gene>
    <name evidence="2" type="ORF">ET464_14210</name>
</gene>
<keyword evidence="1" id="KW-1133">Transmembrane helix</keyword>
<dbReference type="RefSeq" id="WP_129441957.1">
    <property type="nucleotide sequence ID" value="NZ_CP035492.1"/>
</dbReference>
<dbReference type="OrthoDB" id="2677607at2"/>
<dbReference type="AlphaFoldDB" id="A0A4P6EWH1"/>
<dbReference type="EMBL" id="CP035492">
    <property type="protein sequence ID" value="QAY67374.1"/>
    <property type="molecule type" value="Genomic_DNA"/>
</dbReference>
<evidence type="ECO:0008006" key="4">
    <source>
        <dbReference type="Google" id="ProtNLM"/>
    </source>
</evidence>
<feature type="transmembrane region" description="Helical" evidence="1">
    <location>
        <begin position="78"/>
        <end position="107"/>
    </location>
</feature>
<evidence type="ECO:0000313" key="3">
    <source>
        <dbReference type="Proteomes" id="UP000293568"/>
    </source>
</evidence>
<sequence>MKTYLKQGWRLAVKHMYIIVFLFIYQLIWGFFLYRYLDSAISPLLQRWPAESPSHSAVQLFLSEAQFRLLKTDLATPYLWTLGGLLAARMLMTPVLNAGLFHSIHYAKDDNSGTRFFQGIKKSWKKIVLLYVIQAALAIAPAFWLLPRGFKLLWTSSSIQELLSQALPWAAAWLLWGFALHLISLAMQFGAVSGAGPFKALGQALTRLIPYLAVTIAMWGISAVCGLLLTGVSLIWAGLIALILHQSYSFIRTLLKVWTVASQYECLQAKEAS</sequence>
<proteinExistence type="predicted"/>
<reference evidence="2 3" key="1">
    <citation type="submission" date="2019-01" db="EMBL/GenBank/DDBJ databases">
        <title>Genome sequencing of strain FW100M-2.</title>
        <authorList>
            <person name="Heo J."/>
            <person name="Kim S.-J."/>
            <person name="Kim J.-S."/>
            <person name="Hong S.-B."/>
            <person name="Kwon S.-W."/>
        </authorList>
    </citation>
    <scope>NUCLEOTIDE SEQUENCE [LARGE SCALE GENOMIC DNA]</scope>
    <source>
        <strain evidence="2 3">FW100M-2</strain>
    </source>
</reference>
<evidence type="ECO:0000256" key="1">
    <source>
        <dbReference type="SAM" id="Phobius"/>
    </source>
</evidence>
<organism evidence="2 3">
    <name type="scientific">Paenibacillus protaetiae</name>
    <dbReference type="NCBI Taxonomy" id="2509456"/>
    <lineage>
        <taxon>Bacteria</taxon>
        <taxon>Bacillati</taxon>
        <taxon>Bacillota</taxon>
        <taxon>Bacilli</taxon>
        <taxon>Bacillales</taxon>
        <taxon>Paenibacillaceae</taxon>
        <taxon>Paenibacillus</taxon>
    </lineage>
</organism>